<evidence type="ECO:0000313" key="4">
    <source>
        <dbReference type="Proteomes" id="UP000676506"/>
    </source>
</evidence>
<dbReference type="RefSeq" id="WP_211428561.1">
    <property type="nucleotide sequence ID" value="NZ_CP072648.1"/>
</dbReference>
<feature type="transmembrane region" description="Helical" evidence="2">
    <location>
        <begin position="12"/>
        <end position="34"/>
    </location>
</feature>
<gene>
    <name evidence="3" type="ORF">J8C06_10035</name>
</gene>
<protein>
    <submittedName>
        <fullName evidence="3">Uncharacterized protein</fullName>
    </submittedName>
</protein>
<evidence type="ECO:0000313" key="3">
    <source>
        <dbReference type="EMBL" id="QUW02670.1"/>
    </source>
</evidence>
<keyword evidence="2" id="KW-0812">Transmembrane</keyword>
<feature type="compositionally biased region" description="Pro residues" evidence="1">
    <location>
        <begin position="118"/>
        <end position="132"/>
    </location>
</feature>
<name>A0ABX8BC70_9BACT</name>
<feature type="region of interest" description="Disordered" evidence="1">
    <location>
        <begin position="109"/>
        <end position="134"/>
    </location>
</feature>
<keyword evidence="4" id="KW-1185">Reference proteome</keyword>
<keyword evidence="2" id="KW-1133">Transmembrane helix</keyword>
<accession>A0ABX8BC70</accession>
<dbReference type="Proteomes" id="UP000676506">
    <property type="component" value="Chromosome 1"/>
</dbReference>
<organism evidence="3 4">
    <name type="scientific">Chloracidobacterium validum</name>
    <dbReference type="NCBI Taxonomy" id="2821543"/>
    <lineage>
        <taxon>Bacteria</taxon>
        <taxon>Pseudomonadati</taxon>
        <taxon>Acidobacteriota</taxon>
        <taxon>Terriglobia</taxon>
        <taxon>Terriglobales</taxon>
        <taxon>Acidobacteriaceae</taxon>
        <taxon>Chloracidobacterium</taxon>
    </lineage>
</organism>
<sequence length="233" mass="26143">MERVEEMPMELLALIAVMLATLSLIGLAVLYFAILRPLQVKVEEQETKAFQWDRQITELTTHRQADNRRPADQGRVTSEAQLSALQQEVDYLKSQLSVLLTPPETPPQALLALSSAPSAPPTPQTPVPPPHPFENQRVSDIINRYQGRLRRGHIDALTRHFSLNPSGLFLALDERGERLVFPGQEVIYAGDFQQNYSFAYDCDQPGSGYVVVIFPARLDAQGNLLSRGRLRVE</sequence>
<keyword evidence="2" id="KW-0472">Membrane</keyword>
<evidence type="ECO:0000256" key="2">
    <source>
        <dbReference type="SAM" id="Phobius"/>
    </source>
</evidence>
<dbReference type="EMBL" id="CP072648">
    <property type="protein sequence ID" value="QUW02670.1"/>
    <property type="molecule type" value="Genomic_DNA"/>
</dbReference>
<proteinExistence type="predicted"/>
<reference evidence="3 4" key="1">
    <citation type="submission" date="2021-03" db="EMBL/GenBank/DDBJ databases">
        <title>Genomic and phenotypic characterization of Chloracidobacterium isolates provides evidence for multiple species.</title>
        <authorList>
            <person name="Saini M.K."/>
            <person name="Costas A.M.G."/>
            <person name="Tank M."/>
            <person name="Bryant D.A."/>
        </authorList>
    </citation>
    <scope>NUCLEOTIDE SEQUENCE [LARGE SCALE GENOMIC DNA]</scope>
    <source>
        <strain evidence="3 4">BV2-C</strain>
    </source>
</reference>
<evidence type="ECO:0000256" key="1">
    <source>
        <dbReference type="SAM" id="MobiDB-lite"/>
    </source>
</evidence>